<gene>
    <name evidence="5" type="ORF">G3I74_14355</name>
</gene>
<evidence type="ECO:0000313" key="5">
    <source>
        <dbReference type="EMBL" id="NDY96911.1"/>
    </source>
</evidence>
<evidence type="ECO:0000313" key="6">
    <source>
        <dbReference type="Proteomes" id="UP000484885"/>
    </source>
</evidence>
<keyword evidence="1" id="KW-0805">Transcription regulation</keyword>
<keyword evidence="6" id="KW-1185">Reference proteome</keyword>
<proteinExistence type="predicted"/>
<dbReference type="PANTHER" id="PTHR38445">
    <property type="entry name" value="HTH-TYPE TRANSCRIPTIONAL REPRESSOR YTRA"/>
    <property type="match status" value="1"/>
</dbReference>
<dbReference type="InterPro" id="IPR036390">
    <property type="entry name" value="WH_DNA-bd_sf"/>
</dbReference>
<dbReference type="RefSeq" id="WP_164212297.1">
    <property type="nucleotide sequence ID" value="NZ_JAAGSC010000044.1"/>
</dbReference>
<keyword evidence="2" id="KW-0238">DNA-binding</keyword>
<evidence type="ECO:0000259" key="4">
    <source>
        <dbReference type="PROSITE" id="PS50949"/>
    </source>
</evidence>
<evidence type="ECO:0000256" key="1">
    <source>
        <dbReference type="ARBA" id="ARBA00023015"/>
    </source>
</evidence>
<dbReference type="SUPFAM" id="SSF46785">
    <property type="entry name" value="Winged helix' DNA-binding domain"/>
    <property type="match status" value="1"/>
</dbReference>
<keyword evidence="3" id="KW-0804">Transcription</keyword>
<reference evidence="5 6" key="1">
    <citation type="submission" date="2020-02" db="EMBL/GenBank/DDBJ databases">
        <authorList>
            <person name="Zhang X.-Y."/>
        </authorList>
    </citation>
    <scope>NUCLEOTIDE SEQUENCE [LARGE SCALE GENOMIC DNA]</scope>
    <source>
        <strain evidence="5 6">C33</strain>
    </source>
</reference>
<dbReference type="Gene3D" id="6.10.250.1220">
    <property type="match status" value="1"/>
</dbReference>
<accession>A0A845V9W4</accession>
<dbReference type="Proteomes" id="UP000484885">
    <property type="component" value="Unassembled WGS sequence"/>
</dbReference>
<dbReference type="PROSITE" id="PS50949">
    <property type="entry name" value="HTH_GNTR"/>
    <property type="match status" value="1"/>
</dbReference>
<dbReference type="PANTHER" id="PTHR38445:SF10">
    <property type="entry name" value="GNTR-FAMILY TRANSCRIPTIONAL REGULATOR"/>
    <property type="match status" value="1"/>
</dbReference>
<dbReference type="InterPro" id="IPR000524">
    <property type="entry name" value="Tscrpt_reg_HTH_GntR"/>
</dbReference>
<dbReference type="SMART" id="SM00345">
    <property type="entry name" value="HTH_GNTR"/>
    <property type="match status" value="1"/>
</dbReference>
<evidence type="ECO:0000256" key="2">
    <source>
        <dbReference type="ARBA" id="ARBA00023125"/>
    </source>
</evidence>
<organism evidence="5 6">
    <name type="scientific">Wenzhouxiangella limi</name>
    <dbReference type="NCBI Taxonomy" id="2707351"/>
    <lineage>
        <taxon>Bacteria</taxon>
        <taxon>Pseudomonadati</taxon>
        <taxon>Pseudomonadota</taxon>
        <taxon>Gammaproteobacteria</taxon>
        <taxon>Chromatiales</taxon>
        <taxon>Wenzhouxiangellaceae</taxon>
        <taxon>Wenzhouxiangella</taxon>
    </lineage>
</organism>
<dbReference type="Gene3D" id="1.10.10.10">
    <property type="entry name" value="Winged helix-like DNA-binding domain superfamily/Winged helix DNA-binding domain"/>
    <property type="match status" value="1"/>
</dbReference>
<comment type="caution">
    <text evidence="5">The sequence shown here is derived from an EMBL/GenBank/DDBJ whole genome shotgun (WGS) entry which is preliminary data.</text>
</comment>
<dbReference type="InterPro" id="IPR036388">
    <property type="entry name" value="WH-like_DNA-bd_sf"/>
</dbReference>
<dbReference type="CDD" id="cd07377">
    <property type="entry name" value="WHTH_GntR"/>
    <property type="match status" value="1"/>
</dbReference>
<dbReference type="Pfam" id="PF00392">
    <property type="entry name" value="GntR"/>
    <property type="match status" value="1"/>
</dbReference>
<sequence length="124" mass="14012">MSAQWDDNQPIYWQLRERTVAAILDGALEEGQPLPSVRQVAVDFQINPLTVSKAYQSLVDDQLVEKKRGVGMFVCPGARARLLASERERYLTEEWPRQADKIRQLGLDVEELIRAATPSGEEST</sequence>
<feature type="domain" description="HTH gntR-type" evidence="4">
    <location>
        <begin position="9"/>
        <end position="77"/>
    </location>
</feature>
<dbReference type="EMBL" id="JAAGSC010000044">
    <property type="protein sequence ID" value="NDY96911.1"/>
    <property type="molecule type" value="Genomic_DNA"/>
</dbReference>
<evidence type="ECO:0000256" key="3">
    <source>
        <dbReference type="ARBA" id="ARBA00023163"/>
    </source>
</evidence>
<dbReference type="GO" id="GO:0003700">
    <property type="term" value="F:DNA-binding transcription factor activity"/>
    <property type="evidence" value="ECO:0007669"/>
    <property type="project" value="InterPro"/>
</dbReference>
<dbReference type="GO" id="GO:0003677">
    <property type="term" value="F:DNA binding"/>
    <property type="evidence" value="ECO:0007669"/>
    <property type="project" value="UniProtKB-KW"/>
</dbReference>
<name>A0A845V9W4_9GAMM</name>
<protein>
    <submittedName>
        <fullName evidence="5">GntR family transcriptional regulator</fullName>
    </submittedName>
</protein>
<dbReference type="AlphaFoldDB" id="A0A845V9W4"/>